<dbReference type="Proteomes" id="UP000199103">
    <property type="component" value="Chromosome I"/>
</dbReference>
<reference evidence="1 2" key="1">
    <citation type="submission" date="2016-10" db="EMBL/GenBank/DDBJ databases">
        <authorList>
            <person name="de Groot N.N."/>
        </authorList>
    </citation>
    <scope>NUCLEOTIDE SEQUENCE [LARGE SCALE GENOMIC DNA]</scope>
    <source>
        <strain evidence="1 2">DSM 21800</strain>
    </source>
</reference>
<dbReference type="EMBL" id="LT629772">
    <property type="protein sequence ID" value="SDR95532.1"/>
    <property type="molecule type" value="Genomic_DNA"/>
</dbReference>
<sequence>MRTEYKVVQMRKPGKIDSRNESGIIFDKTYAKRVAEETEGILLTRMISPWTVVK</sequence>
<proteinExistence type="predicted"/>
<name>A0A1H1N963_9ACTN</name>
<evidence type="ECO:0000313" key="2">
    <source>
        <dbReference type="Proteomes" id="UP000199103"/>
    </source>
</evidence>
<dbReference type="AlphaFoldDB" id="A0A1H1N963"/>
<dbReference type="RefSeq" id="WP_172836047.1">
    <property type="nucleotide sequence ID" value="NZ_LT629772.1"/>
</dbReference>
<keyword evidence="2" id="KW-1185">Reference proteome</keyword>
<organism evidence="1 2">
    <name type="scientific">Microlunatus soli</name>
    <dbReference type="NCBI Taxonomy" id="630515"/>
    <lineage>
        <taxon>Bacteria</taxon>
        <taxon>Bacillati</taxon>
        <taxon>Actinomycetota</taxon>
        <taxon>Actinomycetes</taxon>
        <taxon>Propionibacteriales</taxon>
        <taxon>Propionibacteriaceae</taxon>
        <taxon>Microlunatus</taxon>
    </lineage>
</organism>
<protein>
    <submittedName>
        <fullName evidence="1">Uncharacterized protein</fullName>
    </submittedName>
</protein>
<gene>
    <name evidence="1" type="ORF">SAMN04489812_0432</name>
</gene>
<evidence type="ECO:0000313" key="1">
    <source>
        <dbReference type="EMBL" id="SDR95532.1"/>
    </source>
</evidence>
<accession>A0A1H1N963</accession>